<keyword evidence="10 15" id="KW-0408">Iron</keyword>
<comment type="similarity">
    <text evidence="3 15">Belongs to the anaerobic coproporphyrinogen-III oxidase family.</text>
</comment>
<feature type="binding site" evidence="16">
    <location>
        <position position="325"/>
    </location>
    <ligand>
        <name>S-adenosyl-L-methionine</name>
        <dbReference type="ChEBI" id="CHEBI:59789"/>
        <label>1</label>
    </ligand>
</feature>
<comment type="function">
    <text evidence="13">Involved in the heme biosynthesis. Catalyzes the anaerobic oxidative decarboxylation of propionate groups of rings A and B of coproporphyrinogen III to yield the vinyl groups in protoporphyrinogen IX.</text>
</comment>
<dbReference type="Proteomes" id="UP000037425">
    <property type="component" value="Unassembled WGS sequence"/>
</dbReference>
<dbReference type="PATRIC" id="fig|106592.7.peg.4744"/>
<keyword evidence="6 15" id="KW-0963">Cytoplasm</keyword>
<evidence type="ECO:0000256" key="15">
    <source>
        <dbReference type="PIRNR" id="PIRNR000167"/>
    </source>
</evidence>
<comment type="pathway">
    <text evidence="2 15">Porphyrin-containing compound metabolism; protoporphyrin-IX biosynthesis; protoporphyrinogen-IX from coproporphyrinogen-III (AdoMet route): step 1/1.</text>
</comment>
<evidence type="ECO:0000256" key="11">
    <source>
        <dbReference type="ARBA" id="ARBA00023014"/>
    </source>
</evidence>
<feature type="binding site" evidence="16">
    <location>
        <position position="168"/>
    </location>
    <ligand>
        <name>S-adenosyl-L-methionine</name>
        <dbReference type="ChEBI" id="CHEBI:59789"/>
        <label>2</label>
    </ligand>
</feature>
<feature type="binding site" evidence="17">
    <location>
        <position position="57"/>
    </location>
    <ligand>
        <name>[4Fe-4S] cluster</name>
        <dbReference type="ChEBI" id="CHEBI:49883"/>
        <note>4Fe-4S-S-AdoMet</note>
    </ligand>
</feature>
<evidence type="ECO:0000256" key="16">
    <source>
        <dbReference type="PIRSR" id="PIRSR000167-1"/>
    </source>
</evidence>
<name>A0A0L8C0B1_ENSAD</name>
<keyword evidence="9 15" id="KW-0560">Oxidoreductase</keyword>
<evidence type="ECO:0000256" key="4">
    <source>
        <dbReference type="ARBA" id="ARBA00011245"/>
    </source>
</evidence>
<organism evidence="19 20">
    <name type="scientific">Ensifer adhaerens</name>
    <name type="common">Sinorhizobium morelense</name>
    <dbReference type="NCBI Taxonomy" id="106592"/>
    <lineage>
        <taxon>Bacteria</taxon>
        <taxon>Pseudomonadati</taxon>
        <taxon>Pseudomonadota</taxon>
        <taxon>Alphaproteobacteria</taxon>
        <taxon>Hyphomicrobiales</taxon>
        <taxon>Rhizobiaceae</taxon>
        <taxon>Sinorhizobium/Ensifer group</taxon>
        <taxon>Ensifer</taxon>
    </lineage>
</organism>
<evidence type="ECO:0000256" key="9">
    <source>
        <dbReference type="ARBA" id="ARBA00023002"/>
    </source>
</evidence>
<evidence type="ECO:0000256" key="13">
    <source>
        <dbReference type="ARBA" id="ARBA00024295"/>
    </source>
</evidence>
<evidence type="ECO:0000256" key="1">
    <source>
        <dbReference type="ARBA" id="ARBA00004496"/>
    </source>
</evidence>
<evidence type="ECO:0000256" key="6">
    <source>
        <dbReference type="ARBA" id="ARBA00022490"/>
    </source>
</evidence>
<dbReference type="EC" id="1.3.98.3" evidence="15"/>
<keyword evidence="11 15" id="KW-0411">Iron-sulfur</keyword>
<dbReference type="GO" id="GO:0006782">
    <property type="term" value="P:protoporphyrinogen IX biosynthetic process"/>
    <property type="evidence" value="ECO:0007669"/>
    <property type="project" value="UniProtKB-UniPathway"/>
</dbReference>
<dbReference type="GO" id="GO:0004109">
    <property type="term" value="F:coproporphyrinogen oxidase activity"/>
    <property type="evidence" value="ECO:0007669"/>
    <property type="project" value="InterPro"/>
</dbReference>
<dbReference type="InterPro" id="IPR004558">
    <property type="entry name" value="Coprogen_oxidase_HemN"/>
</dbReference>
<evidence type="ECO:0000256" key="8">
    <source>
        <dbReference type="ARBA" id="ARBA00022723"/>
    </source>
</evidence>
<dbReference type="SFLD" id="SFLDS00029">
    <property type="entry name" value="Radical_SAM"/>
    <property type="match status" value="1"/>
</dbReference>
<dbReference type="GO" id="GO:0051989">
    <property type="term" value="F:coproporphyrinogen dehydrogenase activity"/>
    <property type="evidence" value="ECO:0007669"/>
    <property type="project" value="UniProtKB-EC"/>
</dbReference>
<evidence type="ECO:0000256" key="5">
    <source>
        <dbReference type="ARBA" id="ARBA00022485"/>
    </source>
</evidence>
<feature type="binding site" evidence="17">
    <location>
        <position position="64"/>
    </location>
    <ligand>
        <name>[4Fe-4S] cluster</name>
        <dbReference type="ChEBI" id="CHEBI:49883"/>
        <note>4Fe-4S-S-AdoMet</note>
    </ligand>
</feature>
<evidence type="ECO:0000256" key="2">
    <source>
        <dbReference type="ARBA" id="ARBA00004785"/>
    </source>
</evidence>
<dbReference type="EMBL" id="LGAP01000003">
    <property type="protein sequence ID" value="KOF20184.1"/>
    <property type="molecule type" value="Genomic_DNA"/>
</dbReference>
<protein>
    <recommendedName>
        <fullName evidence="15">Coproporphyrinogen-III oxidase</fullName>
        <ecNumber evidence="15">1.3.98.3</ecNumber>
    </recommendedName>
</protein>
<dbReference type="PROSITE" id="PS51918">
    <property type="entry name" value="RADICAL_SAM"/>
    <property type="match status" value="1"/>
</dbReference>
<feature type="binding site" evidence="16">
    <location>
        <position position="51"/>
    </location>
    <ligand>
        <name>S-adenosyl-L-methionine</name>
        <dbReference type="ChEBI" id="CHEBI:59789"/>
        <label>1</label>
    </ligand>
</feature>
<comment type="subcellular location">
    <subcellularLocation>
        <location evidence="1 15">Cytoplasm</location>
    </subcellularLocation>
</comment>
<evidence type="ECO:0000313" key="19">
    <source>
        <dbReference type="EMBL" id="KOF20184.1"/>
    </source>
</evidence>
<dbReference type="SMART" id="SM00729">
    <property type="entry name" value="Elp3"/>
    <property type="match status" value="1"/>
</dbReference>
<evidence type="ECO:0000313" key="20">
    <source>
        <dbReference type="Proteomes" id="UP000037425"/>
    </source>
</evidence>
<comment type="subunit">
    <text evidence="4">Monomer.</text>
</comment>
<dbReference type="GO" id="GO:0051539">
    <property type="term" value="F:4 iron, 4 sulfur cluster binding"/>
    <property type="evidence" value="ECO:0007669"/>
    <property type="project" value="UniProtKB-KW"/>
</dbReference>
<comment type="catalytic activity">
    <reaction evidence="14 15">
        <text>coproporphyrinogen III + 2 S-adenosyl-L-methionine = protoporphyrinogen IX + 2 5'-deoxyadenosine + 2 L-methionine + 2 CO2</text>
        <dbReference type="Rhea" id="RHEA:15425"/>
        <dbReference type="ChEBI" id="CHEBI:16526"/>
        <dbReference type="ChEBI" id="CHEBI:17319"/>
        <dbReference type="ChEBI" id="CHEBI:57307"/>
        <dbReference type="ChEBI" id="CHEBI:57309"/>
        <dbReference type="ChEBI" id="CHEBI:57844"/>
        <dbReference type="ChEBI" id="CHEBI:59789"/>
        <dbReference type="EC" id="1.3.98.3"/>
    </reaction>
</comment>
<sequence length="450" mass="49393">MQSTALMKYAEMRLPRYTSYPTAPRFSAGVGRETYADWLGAVPTDRDVSLYLHIPFCRSMCWYCGCHTTITRQDEPILDYLNVLRQEIGMVADHAAGPLPIGEVHFGGGTPTIIEPEEFLALMALLRERYRFGPETGVAVEIDPRRLTAAMAQALGAGGVRRASLGVQSFDPVVQKAINRIQSEQQTADAVTHLRNAGVTGINFDLIYGLPHQTVRSCVETVKAATAMRPERFAVFGYAHVPSFKKHQRMIDENVLPDASARTDQALAISEALCEAGYHQIGLDHFALPDDDLVLAQSSGMLRRNFQGYTTDNCETLIGFGASAIGRSQDGYVQNEVPPGLYASHIASGRLATTKGYRLTDEDRLRAAIIERLMCDFTADIKAIATAHGRDPDFLLGGNERLARMADDGVLDIADGVITVRQDHRFVIRAVAAAFDAYIDDTQRTHSKAA</sequence>
<dbReference type="InterPro" id="IPR006638">
    <property type="entry name" value="Elp3/MiaA/NifB-like_rSAM"/>
</dbReference>
<evidence type="ECO:0000259" key="18">
    <source>
        <dbReference type="PROSITE" id="PS51918"/>
    </source>
</evidence>
<feature type="binding site" evidence="16">
    <location>
        <position position="239"/>
    </location>
    <ligand>
        <name>S-adenosyl-L-methionine</name>
        <dbReference type="ChEBI" id="CHEBI:59789"/>
        <label>2</label>
    </ligand>
</feature>
<gene>
    <name evidence="19" type="ORF">AC244_09895</name>
</gene>
<keyword evidence="5 15" id="KW-0004">4Fe-4S</keyword>
<dbReference type="SFLD" id="SFLDG01065">
    <property type="entry name" value="anaerobic_coproporphyrinogen-I"/>
    <property type="match status" value="1"/>
</dbReference>
<feature type="binding site" evidence="17">
    <location>
        <position position="61"/>
    </location>
    <ligand>
        <name>[4Fe-4S] cluster</name>
        <dbReference type="ChEBI" id="CHEBI:49883"/>
        <note>4Fe-4S-S-AdoMet</note>
    </ligand>
</feature>
<dbReference type="PIRSF" id="PIRSF000167">
    <property type="entry name" value="HemN"/>
    <property type="match status" value="1"/>
</dbReference>
<reference evidence="20" key="1">
    <citation type="submission" date="2015-07" db="EMBL/GenBank/DDBJ databases">
        <title>Whole genome sequence of an Ensifer adhaerens strain isolated from a cave pool in the Wind Cave National Park.</title>
        <authorList>
            <person name="Eng W.W.H."/>
            <person name="Gan H.M."/>
            <person name="Barton H.A."/>
            <person name="Savka M.A."/>
        </authorList>
    </citation>
    <scope>NUCLEOTIDE SEQUENCE [LARGE SCALE GENOMIC DNA]</scope>
    <source>
        <strain evidence="20">SD006</strain>
    </source>
</reference>
<dbReference type="InterPro" id="IPR034505">
    <property type="entry name" value="Coproporphyrinogen-III_oxidase"/>
</dbReference>
<keyword evidence="12 15" id="KW-0627">Porphyrin biosynthesis</keyword>
<evidence type="ECO:0000256" key="7">
    <source>
        <dbReference type="ARBA" id="ARBA00022691"/>
    </source>
</evidence>
<dbReference type="InterPro" id="IPR023404">
    <property type="entry name" value="rSAM_horseshoe"/>
</dbReference>
<dbReference type="Gene3D" id="1.10.10.920">
    <property type="match status" value="1"/>
</dbReference>
<dbReference type="GO" id="GO:0046872">
    <property type="term" value="F:metal ion binding"/>
    <property type="evidence" value="ECO:0007669"/>
    <property type="project" value="UniProtKB-KW"/>
</dbReference>
<accession>A0A0L8C0B1</accession>
<dbReference type="PANTHER" id="PTHR13932">
    <property type="entry name" value="COPROPORPHYRINIGEN III OXIDASE"/>
    <property type="match status" value="1"/>
</dbReference>
<evidence type="ECO:0000256" key="14">
    <source>
        <dbReference type="ARBA" id="ARBA00048321"/>
    </source>
</evidence>
<feature type="binding site" evidence="16">
    <location>
        <position position="108"/>
    </location>
    <ligand>
        <name>S-adenosyl-L-methionine</name>
        <dbReference type="ChEBI" id="CHEBI:59789"/>
        <label>1</label>
    </ligand>
</feature>
<dbReference type="InterPro" id="IPR058240">
    <property type="entry name" value="rSAM_sf"/>
</dbReference>
<dbReference type="Gene3D" id="3.80.30.20">
    <property type="entry name" value="tm_1862 like domain"/>
    <property type="match status" value="1"/>
</dbReference>
<proteinExistence type="inferred from homology"/>
<evidence type="ECO:0000256" key="12">
    <source>
        <dbReference type="ARBA" id="ARBA00023244"/>
    </source>
</evidence>
<feature type="binding site" evidence="16">
    <location>
        <position position="141"/>
    </location>
    <ligand>
        <name>S-adenosyl-L-methionine</name>
        <dbReference type="ChEBI" id="CHEBI:59789"/>
        <label>1</label>
    </ligand>
</feature>
<feature type="binding site" evidence="16">
    <location>
        <position position="205"/>
    </location>
    <ligand>
        <name>S-adenosyl-L-methionine</name>
        <dbReference type="ChEBI" id="CHEBI:59789"/>
        <label>2</label>
    </ligand>
</feature>
<feature type="binding site" evidence="16">
    <location>
        <position position="180"/>
    </location>
    <ligand>
        <name>S-adenosyl-L-methionine</name>
        <dbReference type="ChEBI" id="CHEBI:59789"/>
        <label>2</label>
    </ligand>
</feature>
<evidence type="ECO:0000256" key="3">
    <source>
        <dbReference type="ARBA" id="ARBA00005493"/>
    </source>
</evidence>
<dbReference type="UniPathway" id="UPA00251">
    <property type="reaction ID" value="UER00323"/>
</dbReference>
<dbReference type="OrthoDB" id="9808022at2"/>
<feature type="binding site" evidence="16">
    <location>
        <begin position="63"/>
        <end position="65"/>
    </location>
    <ligand>
        <name>S-adenosyl-L-methionine</name>
        <dbReference type="ChEBI" id="CHEBI:59789"/>
        <label>2</label>
    </ligand>
</feature>
<keyword evidence="8 15" id="KW-0479">Metal-binding</keyword>
<evidence type="ECO:0000256" key="10">
    <source>
        <dbReference type="ARBA" id="ARBA00023004"/>
    </source>
</evidence>
<comment type="cofactor">
    <cofactor evidence="15 17">
        <name>[4Fe-4S] cluster</name>
        <dbReference type="ChEBI" id="CHEBI:49883"/>
    </cofactor>
    <text evidence="15 17">Binds 1 [4Fe-4S] cluster. The cluster is coordinated with 3 cysteines and an exchangeable S-adenosyl-L-methionine.</text>
</comment>
<dbReference type="Pfam" id="PF04055">
    <property type="entry name" value="Radical_SAM"/>
    <property type="match status" value="1"/>
</dbReference>
<dbReference type="CDD" id="cd01335">
    <property type="entry name" value="Radical_SAM"/>
    <property type="match status" value="1"/>
</dbReference>
<dbReference type="GO" id="GO:0005737">
    <property type="term" value="C:cytoplasm"/>
    <property type="evidence" value="ECO:0007669"/>
    <property type="project" value="UniProtKB-SubCell"/>
</dbReference>
<dbReference type="PANTHER" id="PTHR13932:SF6">
    <property type="entry name" value="OXYGEN-INDEPENDENT COPROPORPHYRINOGEN III OXIDASE"/>
    <property type="match status" value="1"/>
</dbReference>
<dbReference type="InterPro" id="IPR007197">
    <property type="entry name" value="rSAM"/>
</dbReference>
<evidence type="ECO:0000256" key="17">
    <source>
        <dbReference type="PIRSR" id="PIRSR000167-2"/>
    </source>
</evidence>
<feature type="binding site" evidence="16">
    <location>
        <begin position="109"/>
        <end position="110"/>
    </location>
    <ligand>
        <name>S-adenosyl-L-methionine</name>
        <dbReference type="ChEBI" id="CHEBI:59789"/>
        <label>2</label>
    </ligand>
</feature>
<dbReference type="NCBIfam" id="TIGR00538">
    <property type="entry name" value="hemN"/>
    <property type="match status" value="1"/>
</dbReference>
<dbReference type="SUPFAM" id="SSF102114">
    <property type="entry name" value="Radical SAM enzymes"/>
    <property type="match status" value="1"/>
</dbReference>
<comment type="caution">
    <text evidence="19">The sequence shown here is derived from an EMBL/GenBank/DDBJ whole genome shotgun (WGS) entry which is preliminary data.</text>
</comment>
<dbReference type="AlphaFoldDB" id="A0A0L8C0B1"/>
<feature type="domain" description="Radical SAM core" evidence="18">
    <location>
        <begin position="42"/>
        <end position="279"/>
    </location>
</feature>
<dbReference type="RefSeq" id="WP_053248640.1">
    <property type="nucleotide sequence ID" value="NZ_LGAP01000003.1"/>
</dbReference>
<keyword evidence="7 15" id="KW-0949">S-adenosyl-L-methionine</keyword>